<dbReference type="Gene3D" id="3.20.70.20">
    <property type="match status" value="1"/>
</dbReference>
<name>A0A060BS23_9CAUD</name>
<dbReference type="Proteomes" id="UP000026988">
    <property type="component" value="Genome"/>
</dbReference>
<dbReference type="InterPro" id="IPR008926">
    <property type="entry name" value="RNR_R1-su_N"/>
</dbReference>
<evidence type="ECO:0000313" key="3">
    <source>
        <dbReference type="Proteomes" id="UP000026988"/>
    </source>
</evidence>
<dbReference type="InterPro" id="IPR013509">
    <property type="entry name" value="RNR_lsu_N"/>
</dbReference>
<evidence type="ECO:0000313" key="2">
    <source>
        <dbReference type="EMBL" id="AIA83233.1"/>
    </source>
</evidence>
<dbReference type="GO" id="GO:0005524">
    <property type="term" value="F:ATP binding"/>
    <property type="evidence" value="ECO:0007669"/>
    <property type="project" value="InterPro"/>
</dbReference>
<organism evidence="2 3">
    <name type="scientific">Lauvirus lau218</name>
    <dbReference type="NCBI Taxonomy" id="1465639"/>
    <lineage>
        <taxon>Viruses</taxon>
        <taxon>Duplodnaviria</taxon>
        <taxon>Heunggongvirae</taxon>
        <taxon>Uroviricota</taxon>
        <taxon>Caudoviricetes</taxon>
        <taxon>Autographivirales</taxon>
        <taxon>Lauvirus</taxon>
    </lineage>
</organism>
<accession>A0A060BS23</accession>
<evidence type="ECO:0000259" key="1">
    <source>
        <dbReference type="Pfam" id="PF00317"/>
    </source>
</evidence>
<sequence length="76" mass="8558">MIIDYTRDLNLSEFAIETLKDRYLLEGETSPQEAFARAATAFSDSPAMAGFLLLLLSLLMLEEKGNHYLLAVFLIM</sequence>
<feature type="domain" description="Ribonucleotide reductase large subunit N-terminal" evidence="1">
    <location>
        <begin position="10"/>
        <end position="44"/>
    </location>
</feature>
<dbReference type="GO" id="GO:0009263">
    <property type="term" value="P:deoxyribonucleotide biosynthetic process"/>
    <property type="evidence" value="ECO:0007669"/>
    <property type="project" value="InterPro"/>
</dbReference>
<protein>
    <submittedName>
        <fullName evidence="2">Ribonucleotide reductase, large subunit</fullName>
    </submittedName>
</protein>
<proteinExistence type="predicted"/>
<dbReference type="SUPFAM" id="SSF48168">
    <property type="entry name" value="R1 subunit of ribonucleotide reductase, N-terminal domain"/>
    <property type="match status" value="1"/>
</dbReference>
<dbReference type="Pfam" id="PF00317">
    <property type="entry name" value="Ribonuc_red_lgN"/>
    <property type="match status" value="1"/>
</dbReference>
<dbReference type="GO" id="GO:0004748">
    <property type="term" value="F:ribonucleoside-diphosphate reductase activity, thioredoxin disulfide as acceptor"/>
    <property type="evidence" value="ECO:0007669"/>
    <property type="project" value="InterPro"/>
</dbReference>
<reference evidence="2 3" key="1">
    <citation type="submission" date="2014-01" db="EMBL/GenBank/DDBJ databases">
        <title>Sulfur oxidation genes in diverse deep-sea viruses.</title>
        <authorList>
            <person name="Anantharaman K."/>
            <person name="Duhaime M.B."/>
            <person name="Breier J.A."/>
            <person name="Toner B.M."/>
            <person name="Dick G.J."/>
        </authorList>
    </citation>
    <scope>NUCLEOTIDE SEQUENCE [LARGE SCALE GENOMIC DNA]</scope>
    <source>
        <strain evidence="2">TahiMoana</strain>
    </source>
</reference>
<dbReference type="EMBL" id="KJ183193">
    <property type="protein sequence ID" value="AIA83233.1"/>
    <property type="molecule type" value="Genomic_DNA"/>
</dbReference>